<reference evidence="3" key="1">
    <citation type="submission" date="2025-08" db="UniProtKB">
        <authorList>
            <consortium name="RefSeq"/>
        </authorList>
    </citation>
    <scope>IDENTIFICATION</scope>
</reference>
<dbReference type="InterPro" id="IPR031259">
    <property type="entry name" value="ILBP"/>
</dbReference>
<evidence type="ECO:0000256" key="1">
    <source>
        <dbReference type="ARBA" id="ARBA00008390"/>
    </source>
</evidence>
<dbReference type="Proteomes" id="UP000695007">
    <property type="component" value="Unplaced"/>
</dbReference>
<dbReference type="Gene3D" id="2.40.128.20">
    <property type="match status" value="1"/>
</dbReference>
<name>A0AAJ7E314_9HYME</name>
<sequence length="137" mass="15867">MSSLVGNYQHERNENLNEYFKAVGVPYIARKMMSMTSPRLEIHKSDDDKWTIRSITMFRTLELTFKIEEEFEEEMPSGVILKNTAYLESDGSIVINSVADSGTKISRKYECKDDQIILTMTHEESGQIAKRYFTKIP</sequence>
<evidence type="ECO:0000313" key="2">
    <source>
        <dbReference type="Proteomes" id="UP000695007"/>
    </source>
</evidence>
<dbReference type="GO" id="GO:0008289">
    <property type="term" value="F:lipid binding"/>
    <property type="evidence" value="ECO:0007669"/>
    <property type="project" value="InterPro"/>
</dbReference>
<dbReference type="RefSeq" id="XP_011506007.1">
    <property type="nucleotide sequence ID" value="XM_011507705.1"/>
</dbReference>
<dbReference type="CDD" id="cd00742">
    <property type="entry name" value="FABP"/>
    <property type="match status" value="1"/>
</dbReference>
<dbReference type="AlphaFoldDB" id="A0AAJ7E314"/>
<evidence type="ECO:0000313" key="3">
    <source>
        <dbReference type="RefSeq" id="XP_011506007.1"/>
    </source>
</evidence>
<accession>A0AAJ7E314</accession>
<proteinExistence type="inferred from homology"/>
<dbReference type="KEGG" id="csol:105368642"/>
<comment type="similarity">
    <text evidence="1">Belongs to the calycin superfamily. Fatty-acid binding protein (FABP) family.</text>
</comment>
<keyword evidence="2" id="KW-1185">Reference proteome</keyword>
<dbReference type="InterPro" id="IPR012674">
    <property type="entry name" value="Calycin"/>
</dbReference>
<organism evidence="2 3">
    <name type="scientific">Ceratosolen solmsi marchali</name>
    <dbReference type="NCBI Taxonomy" id="326594"/>
    <lineage>
        <taxon>Eukaryota</taxon>
        <taxon>Metazoa</taxon>
        <taxon>Ecdysozoa</taxon>
        <taxon>Arthropoda</taxon>
        <taxon>Hexapoda</taxon>
        <taxon>Insecta</taxon>
        <taxon>Pterygota</taxon>
        <taxon>Neoptera</taxon>
        <taxon>Endopterygota</taxon>
        <taxon>Hymenoptera</taxon>
        <taxon>Apocrita</taxon>
        <taxon>Proctotrupomorpha</taxon>
        <taxon>Chalcidoidea</taxon>
        <taxon>Agaonidae</taxon>
        <taxon>Agaoninae</taxon>
        <taxon>Ceratosolen</taxon>
    </lineage>
</organism>
<dbReference type="PANTHER" id="PTHR11955">
    <property type="entry name" value="FATTY ACID BINDING PROTEIN"/>
    <property type="match status" value="1"/>
</dbReference>
<dbReference type="GeneID" id="105368642"/>
<protein>
    <submittedName>
        <fullName evidence="3">Myelin P2 protein-like</fullName>
    </submittedName>
</protein>
<gene>
    <name evidence="3" type="primary">LOC105368642</name>
</gene>
<dbReference type="SUPFAM" id="SSF50814">
    <property type="entry name" value="Lipocalins"/>
    <property type="match status" value="1"/>
</dbReference>